<feature type="compositionally biased region" description="Basic and acidic residues" evidence="4">
    <location>
        <begin position="21"/>
        <end position="40"/>
    </location>
</feature>
<name>A0AAV5WFZ4_9BILA</name>
<dbReference type="SMART" id="SM00184">
    <property type="entry name" value="RING"/>
    <property type="match status" value="2"/>
</dbReference>
<accession>A0AAV5WFZ4</accession>
<comment type="caution">
    <text evidence="6">The sequence shown here is derived from an EMBL/GenBank/DDBJ whole genome shotgun (WGS) entry which is preliminary data.</text>
</comment>
<feature type="non-terminal residue" evidence="6">
    <location>
        <position position="149"/>
    </location>
</feature>
<gene>
    <name evidence="6" type="ORF">PFISCL1PPCAC_20575</name>
</gene>
<dbReference type="SUPFAM" id="SSF57850">
    <property type="entry name" value="RING/U-box"/>
    <property type="match status" value="1"/>
</dbReference>
<protein>
    <recommendedName>
        <fullName evidence="5">RING-type domain-containing protein</fullName>
    </recommendedName>
</protein>
<evidence type="ECO:0000259" key="5">
    <source>
        <dbReference type="PROSITE" id="PS50089"/>
    </source>
</evidence>
<reference evidence="6" key="1">
    <citation type="submission" date="2023-10" db="EMBL/GenBank/DDBJ databases">
        <title>Genome assembly of Pristionchus species.</title>
        <authorList>
            <person name="Yoshida K."/>
            <person name="Sommer R.J."/>
        </authorList>
    </citation>
    <scope>NUCLEOTIDE SEQUENCE</scope>
    <source>
        <strain evidence="6">RS5133</strain>
    </source>
</reference>
<dbReference type="PROSITE" id="PS50089">
    <property type="entry name" value="ZF_RING_2"/>
    <property type="match status" value="1"/>
</dbReference>
<dbReference type="PANTHER" id="PTHR16450:SF1">
    <property type="entry name" value="PROTEIN CBG12045"/>
    <property type="match status" value="1"/>
</dbReference>
<keyword evidence="1 3" id="KW-0863">Zinc-finger</keyword>
<evidence type="ECO:0000256" key="1">
    <source>
        <dbReference type="ARBA" id="ARBA00022771"/>
    </source>
</evidence>
<dbReference type="EMBL" id="BTSY01000005">
    <property type="protein sequence ID" value="GMT29278.1"/>
    <property type="molecule type" value="Genomic_DNA"/>
</dbReference>
<dbReference type="PANTHER" id="PTHR16450">
    <property type="entry name" value="RING FINGER PROTEIN 186"/>
    <property type="match status" value="1"/>
</dbReference>
<evidence type="ECO:0000313" key="6">
    <source>
        <dbReference type="EMBL" id="GMT29278.1"/>
    </source>
</evidence>
<feature type="domain" description="RING-type" evidence="5">
    <location>
        <begin position="47"/>
        <end position="89"/>
    </location>
</feature>
<sequence length="149" mass="16907">MEEDEDEEEEIGDSEEEELMDKDQREQRIKELREENEQRPPRFSRSCGVCYTESPRQRSVFVQCGHTTCSACALQIADGSTLLVCPFCREETDFIKLFETIPHDCICSDIPSPHFSRACGVCFTANPRRRAAFVPCGHIACLSCAHQLA</sequence>
<keyword evidence="2" id="KW-0862">Zinc</keyword>
<evidence type="ECO:0000256" key="2">
    <source>
        <dbReference type="ARBA" id="ARBA00022833"/>
    </source>
</evidence>
<dbReference type="InterPro" id="IPR013083">
    <property type="entry name" value="Znf_RING/FYVE/PHD"/>
</dbReference>
<organism evidence="6 7">
    <name type="scientific">Pristionchus fissidentatus</name>
    <dbReference type="NCBI Taxonomy" id="1538716"/>
    <lineage>
        <taxon>Eukaryota</taxon>
        <taxon>Metazoa</taxon>
        <taxon>Ecdysozoa</taxon>
        <taxon>Nematoda</taxon>
        <taxon>Chromadorea</taxon>
        <taxon>Rhabditida</taxon>
        <taxon>Rhabditina</taxon>
        <taxon>Diplogasteromorpha</taxon>
        <taxon>Diplogasteroidea</taxon>
        <taxon>Neodiplogasteridae</taxon>
        <taxon>Pristionchus</taxon>
    </lineage>
</organism>
<dbReference type="Proteomes" id="UP001432322">
    <property type="component" value="Unassembled WGS sequence"/>
</dbReference>
<dbReference type="GO" id="GO:0008270">
    <property type="term" value="F:zinc ion binding"/>
    <property type="evidence" value="ECO:0007669"/>
    <property type="project" value="UniProtKB-KW"/>
</dbReference>
<dbReference type="FunFam" id="3.30.40.10:FF:001166">
    <property type="entry name" value="Uncharacterized protein"/>
    <property type="match status" value="1"/>
</dbReference>
<proteinExistence type="predicted"/>
<feature type="region of interest" description="Disordered" evidence="4">
    <location>
        <begin position="1"/>
        <end position="44"/>
    </location>
</feature>
<feature type="compositionally biased region" description="Acidic residues" evidence="4">
    <location>
        <begin position="1"/>
        <end position="20"/>
    </location>
</feature>
<keyword evidence="1 3" id="KW-0479">Metal-binding</keyword>
<evidence type="ECO:0000256" key="3">
    <source>
        <dbReference type="PROSITE-ProRule" id="PRU00175"/>
    </source>
</evidence>
<evidence type="ECO:0000256" key="4">
    <source>
        <dbReference type="SAM" id="MobiDB-lite"/>
    </source>
</evidence>
<keyword evidence="7" id="KW-1185">Reference proteome</keyword>
<dbReference type="InterPro" id="IPR001841">
    <property type="entry name" value="Znf_RING"/>
</dbReference>
<dbReference type="AlphaFoldDB" id="A0AAV5WFZ4"/>
<dbReference type="Pfam" id="PF13920">
    <property type="entry name" value="zf-C3HC4_3"/>
    <property type="match status" value="1"/>
</dbReference>
<evidence type="ECO:0000313" key="7">
    <source>
        <dbReference type="Proteomes" id="UP001432322"/>
    </source>
</evidence>
<dbReference type="Gene3D" id="3.30.40.10">
    <property type="entry name" value="Zinc/RING finger domain, C3HC4 (zinc finger)"/>
    <property type="match status" value="2"/>
</dbReference>